<sequence length="142" mass="15128">MTMHDRAERDALGQASQPGTSEDEHTHFTLATEPCGAGGVVVRASGEIDMLTAPRLREELLGLLDAGHRVILDLDRVDFLGSSGLAALVDAHRHEAPATAGFALVADSRTVVRPLEVTGLDRVLSIHPTVERAQESFGIPSE</sequence>
<dbReference type="SUPFAM" id="SSF52091">
    <property type="entry name" value="SpoIIaa-like"/>
    <property type="match status" value="1"/>
</dbReference>
<evidence type="ECO:0000259" key="4">
    <source>
        <dbReference type="PROSITE" id="PS50801"/>
    </source>
</evidence>
<feature type="domain" description="STAS" evidence="4">
    <location>
        <begin position="38"/>
        <end position="137"/>
    </location>
</feature>
<dbReference type="Gene3D" id="3.30.750.24">
    <property type="entry name" value="STAS domain"/>
    <property type="match status" value="1"/>
</dbReference>
<dbReference type="InterPro" id="IPR003658">
    <property type="entry name" value="Anti-sigma_ant"/>
</dbReference>
<dbReference type="RefSeq" id="WP_211237524.1">
    <property type="nucleotide sequence ID" value="NZ_AUBJ02000001.1"/>
</dbReference>
<comment type="similarity">
    <text evidence="1 2">Belongs to the anti-sigma-factor antagonist family.</text>
</comment>
<proteinExistence type="inferred from homology"/>
<reference evidence="5 6" key="1">
    <citation type="submission" date="2013-07" db="EMBL/GenBank/DDBJ databases">
        <authorList>
            <consortium name="DOE Joint Genome Institute"/>
            <person name="Reeve W."/>
            <person name="Huntemann M."/>
            <person name="Han J."/>
            <person name="Chen A."/>
            <person name="Kyrpides N."/>
            <person name="Mavromatis K."/>
            <person name="Markowitz V."/>
            <person name="Palaniappan K."/>
            <person name="Ivanova N."/>
            <person name="Schaumberg A."/>
            <person name="Pati A."/>
            <person name="Liolios K."/>
            <person name="Nordberg H.P."/>
            <person name="Cantor M.N."/>
            <person name="Hua S.X."/>
            <person name="Woyke T."/>
        </authorList>
    </citation>
    <scope>NUCLEOTIDE SEQUENCE [LARGE SCALE GENOMIC DNA]</scope>
    <source>
        <strain evidence="5 6">DSM 43889</strain>
    </source>
</reference>
<dbReference type="InterPro" id="IPR002645">
    <property type="entry name" value="STAS_dom"/>
</dbReference>
<reference evidence="5 6" key="2">
    <citation type="submission" date="2022-06" db="EMBL/GenBank/DDBJ databases">
        <title>Genomic Encyclopedia of Type Strains, Phase I: the one thousand microbial genomes (KMG-I) project.</title>
        <authorList>
            <person name="Kyrpides N."/>
        </authorList>
    </citation>
    <scope>NUCLEOTIDE SEQUENCE [LARGE SCALE GENOMIC DNA]</scope>
    <source>
        <strain evidence="5 6">DSM 43889</strain>
    </source>
</reference>
<accession>A0ABT1JC62</accession>
<dbReference type="PANTHER" id="PTHR33495:SF2">
    <property type="entry name" value="ANTI-SIGMA FACTOR ANTAGONIST TM_1081-RELATED"/>
    <property type="match status" value="1"/>
</dbReference>
<feature type="compositionally biased region" description="Basic and acidic residues" evidence="3">
    <location>
        <begin position="1"/>
        <end position="11"/>
    </location>
</feature>
<dbReference type="Proteomes" id="UP000791080">
    <property type="component" value="Unassembled WGS sequence"/>
</dbReference>
<keyword evidence="6" id="KW-1185">Reference proteome</keyword>
<evidence type="ECO:0000256" key="3">
    <source>
        <dbReference type="SAM" id="MobiDB-lite"/>
    </source>
</evidence>
<feature type="region of interest" description="Disordered" evidence="3">
    <location>
        <begin position="1"/>
        <end position="24"/>
    </location>
</feature>
<gene>
    <name evidence="5" type="ORF">G443_000154</name>
</gene>
<dbReference type="Pfam" id="PF01740">
    <property type="entry name" value="STAS"/>
    <property type="match status" value="1"/>
</dbReference>
<dbReference type="CDD" id="cd07043">
    <property type="entry name" value="STAS_anti-anti-sigma_factors"/>
    <property type="match status" value="1"/>
</dbReference>
<organism evidence="5 6">
    <name type="scientific">Actinoalloteichus caeruleus DSM 43889</name>
    <dbReference type="NCBI Taxonomy" id="1120930"/>
    <lineage>
        <taxon>Bacteria</taxon>
        <taxon>Bacillati</taxon>
        <taxon>Actinomycetota</taxon>
        <taxon>Actinomycetes</taxon>
        <taxon>Pseudonocardiales</taxon>
        <taxon>Pseudonocardiaceae</taxon>
        <taxon>Actinoalloteichus</taxon>
        <taxon>Actinoalloteichus cyanogriseus</taxon>
    </lineage>
</organism>
<evidence type="ECO:0000313" key="5">
    <source>
        <dbReference type="EMBL" id="MCP2329884.1"/>
    </source>
</evidence>
<dbReference type="InterPro" id="IPR036513">
    <property type="entry name" value="STAS_dom_sf"/>
</dbReference>
<dbReference type="NCBIfam" id="TIGR00377">
    <property type="entry name" value="ant_ant_sig"/>
    <property type="match status" value="1"/>
</dbReference>
<dbReference type="PANTHER" id="PTHR33495">
    <property type="entry name" value="ANTI-SIGMA FACTOR ANTAGONIST TM_1081-RELATED-RELATED"/>
    <property type="match status" value="1"/>
</dbReference>
<dbReference type="EMBL" id="AUBJ02000001">
    <property type="protein sequence ID" value="MCP2329884.1"/>
    <property type="molecule type" value="Genomic_DNA"/>
</dbReference>
<protein>
    <recommendedName>
        <fullName evidence="2">Anti-sigma factor antagonist</fullName>
    </recommendedName>
</protein>
<evidence type="ECO:0000256" key="1">
    <source>
        <dbReference type="ARBA" id="ARBA00009013"/>
    </source>
</evidence>
<comment type="caution">
    <text evidence="5">The sequence shown here is derived from an EMBL/GenBank/DDBJ whole genome shotgun (WGS) entry which is preliminary data.</text>
</comment>
<evidence type="ECO:0000313" key="6">
    <source>
        <dbReference type="Proteomes" id="UP000791080"/>
    </source>
</evidence>
<evidence type="ECO:0000256" key="2">
    <source>
        <dbReference type="RuleBase" id="RU003749"/>
    </source>
</evidence>
<dbReference type="PROSITE" id="PS50801">
    <property type="entry name" value="STAS"/>
    <property type="match status" value="1"/>
</dbReference>
<name>A0ABT1JC62_ACTCY</name>